<dbReference type="InterPro" id="IPR036390">
    <property type="entry name" value="WH_DNA-bd_sf"/>
</dbReference>
<comment type="caution">
    <text evidence="6">The sequence shown here is derived from an EMBL/GenBank/DDBJ whole genome shotgun (WGS) entry which is preliminary data.</text>
</comment>
<dbReference type="SUPFAM" id="SSF53850">
    <property type="entry name" value="Periplasmic binding protein-like II"/>
    <property type="match status" value="1"/>
</dbReference>
<dbReference type="Gene3D" id="1.10.10.10">
    <property type="entry name" value="Winged helix-like DNA-binding domain superfamily/Winged helix DNA-binding domain"/>
    <property type="match status" value="1"/>
</dbReference>
<organism evidence="6 7">
    <name type="scientific">Glutamicibacter nicotianae</name>
    <name type="common">Arthrobacter nicotianae</name>
    <dbReference type="NCBI Taxonomy" id="37929"/>
    <lineage>
        <taxon>Bacteria</taxon>
        <taxon>Bacillati</taxon>
        <taxon>Actinomycetota</taxon>
        <taxon>Actinomycetes</taxon>
        <taxon>Micrococcales</taxon>
        <taxon>Micrococcaceae</taxon>
        <taxon>Glutamicibacter</taxon>
    </lineage>
</organism>
<dbReference type="InterPro" id="IPR050950">
    <property type="entry name" value="HTH-type_LysR_regulators"/>
</dbReference>
<dbReference type="SUPFAM" id="SSF46785">
    <property type="entry name" value="Winged helix' DNA-binding domain"/>
    <property type="match status" value="1"/>
</dbReference>
<dbReference type="Pfam" id="PF00126">
    <property type="entry name" value="HTH_1"/>
    <property type="match status" value="1"/>
</dbReference>
<feature type="domain" description="HTH lysR-type" evidence="5">
    <location>
        <begin position="1"/>
        <end position="58"/>
    </location>
</feature>
<comment type="similarity">
    <text evidence="1">Belongs to the LysR transcriptional regulatory family.</text>
</comment>
<name>A0ABQ0RMP4_GLUNI</name>
<sequence length="301" mass="32335">MDVRQLKYFLAVADHEGFSRAAEHLLIAQPSLSQTIKSLEQEIGLPLFHRVGRRVVLSEAGKELLGPARLVVRDLDAARSAMAELKGIHRGRLELSAMPSPAIEPLTTLIARYTQLHPQISVSTAAAFTVDEVVSSVRSGSSEIGLLGADRPIAAPGVDVVQLERQPLMLIISPLADSFGPGETLDSRDLGGERIIVSQRGSLMRSVVDDLVAGGVDLRIVAEVAHRTSILPMVLAGVGHAILPISWAPIARRSGLRVARLEPVTQLHVAIISRQDNLTPAAQSFLSLAQQYAETQPGQHL</sequence>
<gene>
    <name evidence="6" type="ORF">ANI01nite_22660</name>
</gene>
<proteinExistence type="inferred from homology"/>
<dbReference type="PRINTS" id="PR00039">
    <property type="entry name" value="HTHLYSR"/>
</dbReference>
<dbReference type="RefSeq" id="WP_141358077.1">
    <property type="nucleotide sequence ID" value="NZ_BAAAWM010000001.1"/>
</dbReference>
<evidence type="ECO:0000259" key="5">
    <source>
        <dbReference type="PROSITE" id="PS50931"/>
    </source>
</evidence>
<dbReference type="EMBL" id="BJNE01000009">
    <property type="protein sequence ID" value="GEC13063.1"/>
    <property type="molecule type" value="Genomic_DNA"/>
</dbReference>
<evidence type="ECO:0000313" key="7">
    <source>
        <dbReference type="Proteomes" id="UP000316242"/>
    </source>
</evidence>
<dbReference type="CDD" id="cd05466">
    <property type="entry name" value="PBP2_LTTR_substrate"/>
    <property type="match status" value="1"/>
</dbReference>
<keyword evidence="4" id="KW-0804">Transcription</keyword>
<reference evidence="6 7" key="1">
    <citation type="submission" date="2019-06" db="EMBL/GenBank/DDBJ databases">
        <title>Whole genome shotgun sequence of Glutamicibacter nicotianae NBRC 14234.</title>
        <authorList>
            <person name="Hosoyama A."/>
            <person name="Uohara A."/>
            <person name="Ohji S."/>
            <person name="Ichikawa N."/>
        </authorList>
    </citation>
    <scope>NUCLEOTIDE SEQUENCE [LARGE SCALE GENOMIC DNA]</scope>
    <source>
        <strain evidence="6 7">NBRC 14234</strain>
    </source>
</reference>
<dbReference type="InterPro" id="IPR036388">
    <property type="entry name" value="WH-like_DNA-bd_sf"/>
</dbReference>
<evidence type="ECO:0000313" key="6">
    <source>
        <dbReference type="EMBL" id="GEC13063.1"/>
    </source>
</evidence>
<evidence type="ECO:0000256" key="4">
    <source>
        <dbReference type="ARBA" id="ARBA00023163"/>
    </source>
</evidence>
<keyword evidence="3" id="KW-0238">DNA-binding</keyword>
<evidence type="ECO:0000256" key="3">
    <source>
        <dbReference type="ARBA" id="ARBA00023125"/>
    </source>
</evidence>
<dbReference type="InterPro" id="IPR005119">
    <property type="entry name" value="LysR_subst-bd"/>
</dbReference>
<evidence type="ECO:0000256" key="1">
    <source>
        <dbReference type="ARBA" id="ARBA00009437"/>
    </source>
</evidence>
<protein>
    <submittedName>
        <fullName evidence="6">LysR family transcriptional regulator</fullName>
    </submittedName>
</protein>
<dbReference type="Pfam" id="PF03466">
    <property type="entry name" value="LysR_substrate"/>
    <property type="match status" value="1"/>
</dbReference>
<dbReference type="PROSITE" id="PS50931">
    <property type="entry name" value="HTH_LYSR"/>
    <property type="match status" value="1"/>
</dbReference>
<evidence type="ECO:0000256" key="2">
    <source>
        <dbReference type="ARBA" id="ARBA00023015"/>
    </source>
</evidence>
<keyword evidence="2" id="KW-0805">Transcription regulation</keyword>
<dbReference type="Gene3D" id="3.40.190.290">
    <property type="match status" value="1"/>
</dbReference>
<dbReference type="Proteomes" id="UP000316242">
    <property type="component" value="Unassembled WGS sequence"/>
</dbReference>
<dbReference type="PANTHER" id="PTHR30419">
    <property type="entry name" value="HTH-TYPE TRANSCRIPTIONAL REGULATOR YBHD"/>
    <property type="match status" value="1"/>
</dbReference>
<dbReference type="InterPro" id="IPR000847">
    <property type="entry name" value="LysR_HTH_N"/>
</dbReference>
<keyword evidence="7" id="KW-1185">Reference proteome</keyword>
<accession>A0ABQ0RMP4</accession>